<evidence type="ECO:0000256" key="2">
    <source>
        <dbReference type="SAM" id="Phobius"/>
    </source>
</evidence>
<evidence type="ECO:0000313" key="3">
    <source>
        <dbReference type="EMBL" id="GCC41857.1"/>
    </source>
</evidence>
<keyword evidence="2" id="KW-0812">Transmembrane</keyword>
<keyword evidence="2" id="KW-1133">Transmembrane helix</keyword>
<evidence type="ECO:0000256" key="1">
    <source>
        <dbReference type="SAM" id="MobiDB-lite"/>
    </source>
</evidence>
<feature type="non-terminal residue" evidence="3">
    <location>
        <position position="1"/>
    </location>
</feature>
<dbReference type="EMBL" id="BEZZ01067251">
    <property type="protein sequence ID" value="GCC41857.1"/>
    <property type="molecule type" value="Genomic_DNA"/>
</dbReference>
<accession>A0A401TGT9</accession>
<dbReference type="Proteomes" id="UP000287033">
    <property type="component" value="Unassembled WGS sequence"/>
</dbReference>
<evidence type="ECO:0000313" key="4">
    <source>
        <dbReference type="Proteomes" id="UP000287033"/>
    </source>
</evidence>
<organism evidence="3 4">
    <name type="scientific">Chiloscyllium punctatum</name>
    <name type="common">Brownbanded bambooshark</name>
    <name type="synonym">Hemiscyllium punctatum</name>
    <dbReference type="NCBI Taxonomy" id="137246"/>
    <lineage>
        <taxon>Eukaryota</taxon>
        <taxon>Metazoa</taxon>
        <taxon>Chordata</taxon>
        <taxon>Craniata</taxon>
        <taxon>Vertebrata</taxon>
        <taxon>Chondrichthyes</taxon>
        <taxon>Elasmobranchii</taxon>
        <taxon>Galeomorphii</taxon>
        <taxon>Galeoidea</taxon>
        <taxon>Orectolobiformes</taxon>
        <taxon>Hemiscylliidae</taxon>
        <taxon>Chiloscyllium</taxon>
    </lineage>
</organism>
<protein>
    <submittedName>
        <fullName evidence="3">Uncharacterized protein</fullName>
    </submittedName>
</protein>
<sequence length="62" mass="6780">KFYGSTIVFIVTGTIIGILIIIVSCAIVIVKKQKTIEDGKSDAQPFTRKVSHDHQRGNVHAS</sequence>
<name>A0A401TGT9_CHIPU</name>
<feature type="region of interest" description="Disordered" evidence="1">
    <location>
        <begin position="37"/>
        <end position="62"/>
    </location>
</feature>
<keyword evidence="4" id="KW-1185">Reference proteome</keyword>
<comment type="caution">
    <text evidence="3">The sequence shown here is derived from an EMBL/GenBank/DDBJ whole genome shotgun (WGS) entry which is preliminary data.</text>
</comment>
<gene>
    <name evidence="3" type="ORF">chiPu_0025867</name>
</gene>
<feature type="transmembrane region" description="Helical" evidence="2">
    <location>
        <begin position="6"/>
        <end position="30"/>
    </location>
</feature>
<keyword evidence="2" id="KW-0472">Membrane</keyword>
<dbReference type="AlphaFoldDB" id="A0A401TGT9"/>
<proteinExistence type="predicted"/>
<reference evidence="3 4" key="1">
    <citation type="journal article" date="2018" name="Nat. Ecol. Evol.">
        <title>Shark genomes provide insights into elasmobranch evolution and the origin of vertebrates.</title>
        <authorList>
            <person name="Hara Y"/>
            <person name="Yamaguchi K"/>
            <person name="Onimaru K"/>
            <person name="Kadota M"/>
            <person name="Koyanagi M"/>
            <person name="Keeley SD"/>
            <person name="Tatsumi K"/>
            <person name="Tanaka K"/>
            <person name="Motone F"/>
            <person name="Kageyama Y"/>
            <person name="Nozu R"/>
            <person name="Adachi N"/>
            <person name="Nishimura O"/>
            <person name="Nakagawa R"/>
            <person name="Tanegashima C"/>
            <person name="Kiyatake I"/>
            <person name="Matsumoto R"/>
            <person name="Murakumo K"/>
            <person name="Nishida K"/>
            <person name="Terakita A"/>
            <person name="Kuratani S"/>
            <person name="Sato K"/>
            <person name="Hyodo S Kuraku.S."/>
        </authorList>
    </citation>
    <scope>NUCLEOTIDE SEQUENCE [LARGE SCALE GENOMIC DNA]</scope>
</reference>